<evidence type="ECO:0000256" key="1">
    <source>
        <dbReference type="ARBA" id="ARBA00004141"/>
    </source>
</evidence>
<dbReference type="GO" id="GO:0008320">
    <property type="term" value="F:protein transmembrane transporter activity"/>
    <property type="evidence" value="ECO:0007669"/>
    <property type="project" value="TreeGrafter"/>
</dbReference>
<dbReference type="STRING" id="35608.A0A2U1PE76"/>
<organism evidence="6 7">
    <name type="scientific">Artemisia annua</name>
    <name type="common">Sweet wormwood</name>
    <dbReference type="NCBI Taxonomy" id="35608"/>
    <lineage>
        <taxon>Eukaryota</taxon>
        <taxon>Viridiplantae</taxon>
        <taxon>Streptophyta</taxon>
        <taxon>Embryophyta</taxon>
        <taxon>Tracheophyta</taxon>
        <taxon>Spermatophyta</taxon>
        <taxon>Magnoliopsida</taxon>
        <taxon>eudicotyledons</taxon>
        <taxon>Gunneridae</taxon>
        <taxon>Pentapetalae</taxon>
        <taxon>asterids</taxon>
        <taxon>campanulids</taxon>
        <taxon>Asterales</taxon>
        <taxon>Asteraceae</taxon>
        <taxon>Asteroideae</taxon>
        <taxon>Anthemideae</taxon>
        <taxon>Artemisiinae</taxon>
        <taxon>Artemisia</taxon>
    </lineage>
</organism>
<accession>A0A2U1PE76</accession>
<dbReference type="InterPro" id="IPR039175">
    <property type="entry name" value="TIM22"/>
</dbReference>
<keyword evidence="5" id="KW-0732">Signal</keyword>
<dbReference type="PANTHER" id="PTHR14110:SF6">
    <property type="entry name" value="OS04G0405100 PROTEIN"/>
    <property type="match status" value="1"/>
</dbReference>
<dbReference type="GO" id="GO:0045036">
    <property type="term" value="P:protein targeting to chloroplast"/>
    <property type="evidence" value="ECO:0007669"/>
    <property type="project" value="TreeGrafter"/>
</dbReference>
<evidence type="ECO:0000256" key="3">
    <source>
        <dbReference type="ARBA" id="ARBA00022989"/>
    </source>
</evidence>
<dbReference type="GO" id="GO:0009706">
    <property type="term" value="C:chloroplast inner membrane"/>
    <property type="evidence" value="ECO:0007669"/>
    <property type="project" value="TreeGrafter"/>
</dbReference>
<protein>
    <submittedName>
        <fullName evidence="6">Uncharacterized protein</fullName>
    </submittedName>
</protein>
<dbReference type="PANTHER" id="PTHR14110">
    <property type="entry name" value="MITOCHONDRIAL IMPORT INNER MEMBRANE TRANSLOCASE SUBUNIT TIM22"/>
    <property type="match status" value="1"/>
</dbReference>
<keyword evidence="3" id="KW-1133">Transmembrane helix</keyword>
<comment type="subcellular location">
    <subcellularLocation>
        <location evidence="1">Membrane</location>
        <topology evidence="1">Multi-pass membrane protein</topology>
    </subcellularLocation>
</comment>
<dbReference type="OrthoDB" id="507126at2759"/>
<dbReference type="AlphaFoldDB" id="A0A2U1PE76"/>
<name>A0A2U1PE76_ARTAN</name>
<reference evidence="6 7" key="1">
    <citation type="journal article" date="2018" name="Mol. Plant">
        <title>The genome of Artemisia annua provides insight into the evolution of Asteraceae family and artemisinin biosynthesis.</title>
        <authorList>
            <person name="Shen Q."/>
            <person name="Zhang L."/>
            <person name="Liao Z."/>
            <person name="Wang S."/>
            <person name="Yan T."/>
            <person name="Shi P."/>
            <person name="Liu M."/>
            <person name="Fu X."/>
            <person name="Pan Q."/>
            <person name="Wang Y."/>
            <person name="Lv Z."/>
            <person name="Lu X."/>
            <person name="Zhang F."/>
            <person name="Jiang W."/>
            <person name="Ma Y."/>
            <person name="Chen M."/>
            <person name="Hao X."/>
            <person name="Li L."/>
            <person name="Tang Y."/>
            <person name="Lv G."/>
            <person name="Zhou Y."/>
            <person name="Sun X."/>
            <person name="Brodelius P.E."/>
            <person name="Rose J.K.C."/>
            <person name="Tang K."/>
        </authorList>
    </citation>
    <scope>NUCLEOTIDE SEQUENCE [LARGE SCALE GENOMIC DNA]</scope>
    <source>
        <strain evidence="7">cv. Huhao1</strain>
        <tissue evidence="6">Leaf</tissue>
    </source>
</reference>
<keyword evidence="2" id="KW-0812">Transmembrane</keyword>
<sequence>MLFVFCLVSISLIGDEKKLQEVLEATNEQHAKILQIGIWVSMQSLPVEAVITTLTGAFRGAVMGVVVDVLFEGACFAGSIQSPSEGDNIRPEVLSFIGGYKPLVQARNFAVMTSVNASIYCVMKRLSGKEDMQTRLVSGLVV</sequence>
<evidence type="ECO:0000256" key="5">
    <source>
        <dbReference type="SAM" id="SignalP"/>
    </source>
</evidence>
<dbReference type="GO" id="GO:0042721">
    <property type="term" value="C:TIM22 mitochondrial import inner membrane insertion complex"/>
    <property type="evidence" value="ECO:0007669"/>
    <property type="project" value="InterPro"/>
</dbReference>
<evidence type="ECO:0000313" key="7">
    <source>
        <dbReference type="Proteomes" id="UP000245207"/>
    </source>
</evidence>
<dbReference type="EMBL" id="PKPP01001277">
    <property type="protein sequence ID" value="PWA84030.1"/>
    <property type="molecule type" value="Genomic_DNA"/>
</dbReference>
<dbReference type="Proteomes" id="UP000245207">
    <property type="component" value="Unassembled WGS sequence"/>
</dbReference>
<evidence type="ECO:0000313" key="6">
    <source>
        <dbReference type="EMBL" id="PWA84030.1"/>
    </source>
</evidence>
<evidence type="ECO:0000256" key="4">
    <source>
        <dbReference type="ARBA" id="ARBA00023136"/>
    </source>
</evidence>
<gene>
    <name evidence="6" type="ORF">CTI12_AA162810</name>
</gene>
<comment type="caution">
    <text evidence="6">The sequence shown here is derived from an EMBL/GenBank/DDBJ whole genome shotgun (WGS) entry which is preliminary data.</text>
</comment>
<dbReference type="GO" id="GO:0045039">
    <property type="term" value="P:protein insertion into mitochondrial inner membrane"/>
    <property type="evidence" value="ECO:0007669"/>
    <property type="project" value="InterPro"/>
</dbReference>
<feature type="signal peptide" evidence="5">
    <location>
        <begin position="1"/>
        <end position="16"/>
    </location>
</feature>
<feature type="chain" id="PRO_5015533466" evidence="5">
    <location>
        <begin position="17"/>
        <end position="142"/>
    </location>
</feature>
<keyword evidence="7" id="KW-1185">Reference proteome</keyword>
<proteinExistence type="predicted"/>
<evidence type="ECO:0000256" key="2">
    <source>
        <dbReference type="ARBA" id="ARBA00022692"/>
    </source>
</evidence>
<keyword evidence="4" id="KW-0472">Membrane</keyword>